<sequence>MKGSLFTLVITAIHAVAVASSATHMEALQGRQSAPLLPSQDPFYRTPPEGYENARPGDILRMRNTTLSSTFNASSAAYQFVFRTTNSLGQPLWALNTLFVPKTPNTTHPGLLSYQVPYNTADVDASISVLLYAEASDLGIIFTDIQRALDNGFYVTVPDHEGPHAAFSAGILYGHVTLDNVRASLSYINNSAARYVLWGYSGGSLASMFTAELQNTYAPELQFAGIAIGGFGRNVTYILEYLDGTPGVGVVPGSIIGTLQQYPDGYSHLLSGLKTSGPFNSTGFLAARNMSAASALLGYAGQTVLEDYFVTGRQFLLNPVVKKIFAKEWVLETRGAWNMPIYGYKTINDEFVPIAGAEELVDEFCASGANVLYEVNRVGNHQDEEVNGDASAWRFLESALAGDKVFSSRYATHGCTYRNVTIGIEVHPPFTPLVV</sequence>
<name>A0A0D2HU31_CLAB1</name>
<accession>A0A0D2HU31</accession>
<dbReference type="HOGENOM" id="CLU_029538_5_2_1"/>
<dbReference type="GO" id="GO:0004806">
    <property type="term" value="F:triacylglycerol lipase activity"/>
    <property type="evidence" value="ECO:0007669"/>
    <property type="project" value="UniProtKB-UniRule"/>
</dbReference>
<dbReference type="RefSeq" id="XP_016623597.1">
    <property type="nucleotide sequence ID" value="XM_016760076.1"/>
</dbReference>
<feature type="signal peptide" evidence="2">
    <location>
        <begin position="1"/>
        <end position="21"/>
    </location>
</feature>
<dbReference type="AlphaFoldDB" id="A0A0D2HU31"/>
<dbReference type="GeneID" id="27695247"/>
<proteinExistence type="inferred from homology"/>
<dbReference type="PIRSF" id="PIRSF029171">
    <property type="entry name" value="Esterase_LipA"/>
    <property type="match status" value="1"/>
</dbReference>
<dbReference type="PANTHER" id="PTHR34853:SF5">
    <property type="entry name" value="LIP-DOMAIN-CONTAINING PROTEIN-RELATED"/>
    <property type="match status" value="1"/>
</dbReference>
<dbReference type="EMBL" id="KN846982">
    <property type="protein sequence ID" value="KIW96928.1"/>
    <property type="molecule type" value="Genomic_DNA"/>
</dbReference>
<dbReference type="SUPFAM" id="SSF53474">
    <property type="entry name" value="alpha/beta-Hydrolases"/>
    <property type="match status" value="1"/>
</dbReference>
<dbReference type="Gene3D" id="3.40.50.1820">
    <property type="entry name" value="alpha/beta hydrolase"/>
    <property type="match status" value="1"/>
</dbReference>
<evidence type="ECO:0000256" key="1">
    <source>
        <dbReference type="ARBA" id="ARBA00022801"/>
    </source>
</evidence>
<dbReference type="Pfam" id="PF03583">
    <property type="entry name" value="LIP"/>
    <property type="match status" value="1"/>
</dbReference>
<dbReference type="PANTHER" id="PTHR34853">
    <property type="match status" value="1"/>
</dbReference>
<keyword evidence="4" id="KW-1185">Reference proteome</keyword>
<organism evidence="3 4">
    <name type="scientific">Cladophialophora bantiana (strain ATCC 10958 / CBS 173.52 / CDC B-1940 / NIH 8579)</name>
    <name type="common">Xylohypha bantiana</name>
    <dbReference type="NCBI Taxonomy" id="1442370"/>
    <lineage>
        <taxon>Eukaryota</taxon>
        <taxon>Fungi</taxon>
        <taxon>Dikarya</taxon>
        <taxon>Ascomycota</taxon>
        <taxon>Pezizomycotina</taxon>
        <taxon>Eurotiomycetes</taxon>
        <taxon>Chaetothyriomycetidae</taxon>
        <taxon>Chaetothyriales</taxon>
        <taxon>Herpotrichiellaceae</taxon>
        <taxon>Cladophialophora</taxon>
    </lineage>
</organism>
<protein>
    <recommendedName>
        <fullName evidence="5">Lipase</fullName>
    </recommendedName>
</protein>
<keyword evidence="2" id="KW-0732">Signal</keyword>
<evidence type="ECO:0008006" key="5">
    <source>
        <dbReference type="Google" id="ProtNLM"/>
    </source>
</evidence>
<dbReference type="Gene3D" id="1.10.260.130">
    <property type="match status" value="1"/>
</dbReference>
<reference evidence="3" key="1">
    <citation type="submission" date="2015-01" db="EMBL/GenBank/DDBJ databases">
        <title>The Genome Sequence of Cladophialophora bantiana CBS 173.52.</title>
        <authorList>
            <consortium name="The Broad Institute Genomics Platform"/>
            <person name="Cuomo C."/>
            <person name="de Hoog S."/>
            <person name="Gorbushina A."/>
            <person name="Stielow B."/>
            <person name="Teixiera M."/>
            <person name="Abouelleil A."/>
            <person name="Chapman S.B."/>
            <person name="Priest M."/>
            <person name="Young S.K."/>
            <person name="Wortman J."/>
            <person name="Nusbaum C."/>
            <person name="Birren B."/>
        </authorList>
    </citation>
    <scope>NUCLEOTIDE SEQUENCE [LARGE SCALE GENOMIC DNA]</scope>
    <source>
        <strain evidence="3">CBS 173.52</strain>
    </source>
</reference>
<dbReference type="GO" id="GO:0016042">
    <property type="term" value="P:lipid catabolic process"/>
    <property type="evidence" value="ECO:0007669"/>
    <property type="project" value="UniProtKB-UniRule"/>
</dbReference>
<dbReference type="OrthoDB" id="2373480at2759"/>
<comment type="similarity">
    <text evidence="2">Belongs to the AB hydrolase superfamily. Lipase family.</text>
</comment>
<keyword evidence="1" id="KW-0378">Hydrolase</keyword>
<evidence type="ECO:0000313" key="3">
    <source>
        <dbReference type="EMBL" id="KIW96928.1"/>
    </source>
</evidence>
<dbReference type="InterPro" id="IPR005152">
    <property type="entry name" value="Lipase_secreted"/>
</dbReference>
<dbReference type="VEuPathDB" id="FungiDB:Z519_02319"/>
<dbReference type="InterPro" id="IPR029058">
    <property type="entry name" value="AB_hydrolase_fold"/>
</dbReference>
<gene>
    <name evidence="3" type="ORF">Z519_02319</name>
</gene>
<dbReference type="Proteomes" id="UP000053789">
    <property type="component" value="Unassembled WGS sequence"/>
</dbReference>
<evidence type="ECO:0000313" key="4">
    <source>
        <dbReference type="Proteomes" id="UP000053789"/>
    </source>
</evidence>
<evidence type="ECO:0000256" key="2">
    <source>
        <dbReference type="PIRNR" id="PIRNR029171"/>
    </source>
</evidence>
<feature type="chain" id="PRO_5013433187" description="Lipase" evidence="2">
    <location>
        <begin position="22"/>
        <end position="435"/>
    </location>
</feature>